<protein>
    <recommendedName>
        <fullName evidence="4 16">NADH-ubiquinone oxidoreductase chain 4</fullName>
        <ecNumber evidence="3 16">7.1.1.2</ecNumber>
    </recommendedName>
</protein>
<evidence type="ECO:0000256" key="2">
    <source>
        <dbReference type="ARBA" id="ARBA00009025"/>
    </source>
</evidence>
<feature type="transmembrane region" description="Helical" evidence="16">
    <location>
        <begin position="267"/>
        <end position="286"/>
    </location>
</feature>
<dbReference type="AlphaFoldDB" id="A0A0C4ZKF6"/>
<comment type="similarity">
    <text evidence="2 16">Belongs to the complex I subunit 4 family.</text>
</comment>
<dbReference type="GO" id="GO:0031966">
    <property type="term" value="C:mitochondrial membrane"/>
    <property type="evidence" value="ECO:0007669"/>
    <property type="project" value="UniProtKB-SubCell"/>
</dbReference>
<accession>A0A0C4ZKF6</accession>
<keyword evidence="5 16" id="KW-0813">Transport</keyword>
<evidence type="ECO:0000256" key="4">
    <source>
        <dbReference type="ARBA" id="ARBA00021006"/>
    </source>
</evidence>
<evidence type="ECO:0000256" key="16">
    <source>
        <dbReference type="RuleBase" id="RU003297"/>
    </source>
</evidence>
<keyword evidence="6 16" id="KW-0679">Respiratory chain</keyword>
<evidence type="ECO:0000256" key="1">
    <source>
        <dbReference type="ARBA" id="ARBA00004225"/>
    </source>
</evidence>
<geneLocation type="mitochondrion" evidence="18"/>
<feature type="transmembrane region" description="Helical" evidence="16">
    <location>
        <begin position="318"/>
        <end position="337"/>
    </location>
</feature>
<dbReference type="EMBL" id="KP090060">
    <property type="protein sequence ID" value="AJI44463.1"/>
    <property type="molecule type" value="Genomic_DNA"/>
</dbReference>
<feature type="transmembrane region" description="Helical" evidence="16">
    <location>
        <begin position="41"/>
        <end position="61"/>
    </location>
</feature>
<dbReference type="Pfam" id="PF00361">
    <property type="entry name" value="Proton_antipo_M"/>
    <property type="match status" value="1"/>
</dbReference>
<dbReference type="GO" id="GO:0008137">
    <property type="term" value="F:NADH dehydrogenase (ubiquinone) activity"/>
    <property type="evidence" value="ECO:0007669"/>
    <property type="project" value="UniProtKB-UniRule"/>
</dbReference>
<evidence type="ECO:0000256" key="9">
    <source>
        <dbReference type="ARBA" id="ARBA00022982"/>
    </source>
</evidence>
<dbReference type="GO" id="GO:0003954">
    <property type="term" value="F:NADH dehydrogenase activity"/>
    <property type="evidence" value="ECO:0007669"/>
    <property type="project" value="TreeGrafter"/>
</dbReference>
<dbReference type="GO" id="GO:0048039">
    <property type="term" value="F:ubiquinone binding"/>
    <property type="evidence" value="ECO:0007669"/>
    <property type="project" value="TreeGrafter"/>
</dbReference>
<dbReference type="PANTHER" id="PTHR43507:SF20">
    <property type="entry name" value="NADH-UBIQUINONE OXIDOREDUCTASE CHAIN 4"/>
    <property type="match status" value="1"/>
</dbReference>
<keyword evidence="8" id="KW-1278">Translocase</keyword>
<feature type="transmembrane region" description="Helical" evidence="16">
    <location>
        <begin position="143"/>
        <end position="165"/>
    </location>
</feature>
<feature type="transmembrane region" description="Helical" evidence="16">
    <location>
        <begin position="293"/>
        <end position="312"/>
    </location>
</feature>
<dbReference type="PANTHER" id="PTHR43507">
    <property type="entry name" value="NADH-UBIQUINONE OXIDOREDUCTASE CHAIN 4"/>
    <property type="match status" value="1"/>
</dbReference>
<feature type="transmembrane region" description="Helical" evidence="16">
    <location>
        <begin position="357"/>
        <end position="378"/>
    </location>
</feature>
<keyword evidence="12 16" id="KW-0830">Ubiquinone</keyword>
<feature type="transmembrane region" description="Helical" evidence="16">
    <location>
        <begin position="12"/>
        <end position="34"/>
    </location>
</feature>
<feature type="transmembrane region" description="Helical" evidence="16">
    <location>
        <begin position="203"/>
        <end position="225"/>
    </location>
</feature>
<evidence type="ECO:0000256" key="15">
    <source>
        <dbReference type="ARBA" id="ARBA00049551"/>
    </source>
</evidence>
<evidence type="ECO:0000313" key="18">
    <source>
        <dbReference type="EMBL" id="AJI44463.1"/>
    </source>
</evidence>
<evidence type="ECO:0000256" key="10">
    <source>
        <dbReference type="ARBA" id="ARBA00022989"/>
    </source>
</evidence>
<feature type="transmembrane region" description="Helical" evidence="16">
    <location>
        <begin position="441"/>
        <end position="460"/>
    </location>
</feature>
<reference evidence="18" key="1">
    <citation type="submission" date="2014-10" db="EMBL/GenBank/DDBJ databases">
        <title>Mitochondrial genomes for 'planarian' flatworms shows great divergence from the neodermatan gene order.</title>
        <authorList>
            <person name="Ross E."/>
            <person name="Blair D."/>
            <person name="Sanchez Alvarado A."/>
        </authorList>
    </citation>
    <scope>NUCLEOTIDE SEQUENCE</scope>
</reference>
<evidence type="ECO:0000256" key="5">
    <source>
        <dbReference type="ARBA" id="ARBA00022448"/>
    </source>
</evidence>
<proteinExistence type="inferred from homology"/>
<keyword evidence="9 16" id="KW-0249">Electron transport</keyword>
<dbReference type="InterPro" id="IPR001750">
    <property type="entry name" value="ND/Mrp_TM"/>
</dbReference>
<dbReference type="GO" id="GO:0042773">
    <property type="term" value="P:ATP synthesis coupled electron transport"/>
    <property type="evidence" value="ECO:0007669"/>
    <property type="project" value="InterPro"/>
</dbReference>
<keyword evidence="14 16" id="KW-0472">Membrane</keyword>
<name>A0A0C4ZKF6_9PLAT</name>
<organism evidence="18">
    <name type="scientific">Phagocata gracilis</name>
    <dbReference type="NCBI Taxonomy" id="1354672"/>
    <lineage>
        <taxon>Eukaryota</taxon>
        <taxon>Metazoa</taxon>
        <taxon>Spiralia</taxon>
        <taxon>Lophotrochozoa</taxon>
        <taxon>Platyhelminthes</taxon>
        <taxon>Rhabditophora</taxon>
        <taxon>Seriata</taxon>
        <taxon>Tricladida</taxon>
        <taxon>Continenticola</taxon>
        <taxon>Planarioidea</taxon>
        <taxon>Planariidae</taxon>
        <taxon>Phagocata</taxon>
    </lineage>
</organism>
<keyword evidence="13 16" id="KW-0496">Mitochondrion</keyword>
<evidence type="ECO:0000256" key="7">
    <source>
        <dbReference type="ARBA" id="ARBA00022692"/>
    </source>
</evidence>
<gene>
    <name evidence="18" type="primary">ND4</name>
</gene>
<evidence type="ECO:0000256" key="8">
    <source>
        <dbReference type="ARBA" id="ARBA00022967"/>
    </source>
</evidence>
<evidence type="ECO:0000256" key="14">
    <source>
        <dbReference type="ARBA" id="ARBA00023136"/>
    </source>
</evidence>
<keyword evidence="11 16" id="KW-0520">NAD</keyword>
<feature type="transmembrane region" description="Helical" evidence="16">
    <location>
        <begin position="91"/>
        <end position="109"/>
    </location>
</feature>
<feature type="transmembrane region" description="Helical" evidence="16">
    <location>
        <begin position="384"/>
        <end position="405"/>
    </location>
</feature>
<feature type="transmembrane region" description="Helical" evidence="16">
    <location>
        <begin position="417"/>
        <end position="435"/>
    </location>
</feature>
<sequence>LAIFELLINNVSIVLTYLIFSLMVFENWILIFWITFSCLNLFKYFFSFFNSGVIINNSWLFITDMSIYFVILSFILILIILSFIFYIQMGIIYSFISIILLITLLMYFLTSNLFVFFVSFEFSFLFVMLFIMLWGINPERINAISYLLIYSFIGSFPLIIIIIFWDSVKLESLWSANNYNDNRNHLIILFFQPSFNLWGTINILIWFWLVPFLIKIPIFGFHIWLPKAHVEAPVFGSMVLAGIMLKVGVFGLIRFTSFCVITVYKSVMMLVSYLLISIILVNLICLRQFDLKAYIAYSSIVHMNLILISIFWTNSYTVTGTVLMSMCHGICSSALFLSVSTLYQSTQSRNILFNRGILYLFPSFIFFFFLLCICNSSIPPSFNFISEIILLITPLVHITSSYFFFIINVFFCGLYNIYIYIIISFGKLPIALNYINIPNIQFTLLNIFFHVFILLLYFSINFI</sequence>
<dbReference type="GO" id="GO:0015990">
    <property type="term" value="P:electron transport coupled proton transport"/>
    <property type="evidence" value="ECO:0007669"/>
    <property type="project" value="TreeGrafter"/>
</dbReference>
<dbReference type="InterPro" id="IPR003918">
    <property type="entry name" value="NADH_UbQ_OxRdtase"/>
</dbReference>
<evidence type="ECO:0000256" key="11">
    <source>
        <dbReference type="ARBA" id="ARBA00023027"/>
    </source>
</evidence>
<feature type="transmembrane region" description="Helical" evidence="16">
    <location>
        <begin position="232"/>
        <end position="255"/>
    </location>
</feature>
<comment type="catalytic activity">
    <reaction evidence="15 16">
        <text>a ubiquinone + NADH + 5 H(+)(in) = a ubiquinol + NAD(+) + 4 H(+)(out)</text>
        <dbReference type="Rhea" id="RHEA:29091"/>
        <dbReference type="Rhea" id="RHEA-COMP:9565"/>
        <dbReference type="Rhea" id="RHEA-COMP:9566"/>
        <dbReference type="ChEBI" id="CHEBI:15378"/>
        <dbReference type="ChEBI" id="CHEBI:16389"/>
        <dbReference type="ChEBI" id="CHEBI:17976"/>
        <dbReference type="ChEBI" id="CHEBI:57540"/>
        <dbReference type="ChEBI" id="CHEBI:57945"/>
        <dbReference type="EC" id="7.1.1.2"/>
    </reaction>
</comment>
<feature type="transmembrane region" description="Helical" evidence="16">
    <location>
        <begin position="67"/>
        <end position="86"/>
    </location>
</feature>
<feature type="transmembrane region" description="Helical" evidence="16">
    <location>
        <begin position="115"/>
        <end position="136"/>
    </location>
</feature>
<dbReference type="PRINTS" id="PR01437">
    <property type="entry name" value="NUOXDRDTASE4"/>
</dbReference>
<dbReference type="EC" id="7.1.1.2" evidence="3 16"/>
<keyword evidence="7 16" id="KW-0812">Transmembrane</keyword>
<evidence type="ECO:0000256" key="12">
    <source>
        <dbReference type="ARBA" id="ARBA00023075"/>
    </source>
</evidence>
<comment type="subcellular location">
    <subcellularLocation>
        <location evidence="1 16">Mitochondrion membrane</location>
        <topology evidence="1 16">Multi-pass membrane protein</topology>
    </subcellularLocation>
</comment>
<keyword evidence="10 16" id="KW-1133">Transmembrane helix</keyword>
<evidence type="ECO:0000259" key="17">
    <source>
        <dbReference type="Pfam" id="PF00361"/>
    </source>
</evidence>
<feature type="non-terminal residue" evidence="18">
    <location>
        <position position="1"/>
    </location>
</feature>
<evidence type="ECO:0000256" key="3">
    <source>
        <dbReference type="ARBA" id="ARBA00012944"/>
    </source>
</evidence>
<comment type="function">
    <text evidence="16">Core subunit of the mitochondrial membrane respiratory chain NADH dehydrogenase (Complex I) which catalyzes electron transfer from NADH through the respiratory chain, using ubiquinone as an electron acceptor. Essential for the catalytic activity and assembly of complex I.</text>
</comment>
<feature type="domain" description="NADH:quinone oxidoreductase/Mrp antiporter transmembrane" evidence="17">
    <location>
        <begin position="111"/>
        <end position="394"/>
    </location>
</feature>
<evidence type="ECO:0000256" key="13">
    <source>
        <dbReference type="ARBA" id="ARBA00023128"/>
    </source>
</evidence>
<evidence type="ECO:0000256" key="6">
    <source>
        <dbReference type="ARBA" id="ARBA00022660"/>
    </source>
</evidence>